<keyword evidence="3" id="KW-1185">Reference proteome</keyword>
<dbReference type="RefSeq" id="WP_242649715.1">
    <property type="nucleotide sequence ID" value="NZ_FOZM01000001.1"/>
</dbReference>
<evidence type="ECO:0000313" key="3">
    <source>
        <dbReference type="Proteomes" id="UP000198926"/>
    </source>
</evidence>
<dbReference type="STRING" id="1123755.SAMN05444714_0514"/>
<feature type="transmembrane region" description="Helical" evidence="1">
    <location>
        <begin position="63"/>
        <end position="84"/>
    </location>
</feature>
<keyword evidence="1" id="KW-0812">Transmembrane</keyword>
<dbReference type="Proteomes" id="UP000198926">
    <property type="component" value="Unassembled WGS sequence"/>
</dbReference>
<dbReference type="AlphaFoldDB" id="A0A1I6LGJ2"/>
<keyword evidence="1" id="KW-1133">Transmembrane helix</keyword>
<protein>
    <recommendedName>
        <fullName evidence="4">Dihydroorotate dehydrogenase</fullName>
    </recommendedName>
</protein>
<evidence type="ECO:0008006" key="4">
    <source>
        <dbReference type="Google" id="ProtNLM"/>
    </source>
</evidence>
<evidence type="ECO:0000313" key="2">
    <source>
        <dbReference type="EMBL" id="SFS02440.1"/>
    </source>
</evidence>
<sequence>MKRPNDDMLDALFSEARQQSPDVPNDLMARVLADAHHVQTKTSVVDKWPQRPQRLRDQLYDMLGGWVGLGGLTVATIAGLWIGVAPPAGVEDLAVGMLGEEVSLSILPSGFGFEAEVLFDG</sequence>
<accession>A0A1I6LGJ2</accession>
<dbReference type="EMBL" id="FOZM01000001">
    <property type="protein sequence ID" value="SFS02440.1"/>
    <property type="molecule type" value="Genomic_DNA"/>
</dbReference>
<gene>
    <name evidence="2" type="ORF">SAMN05444714_0514</name>
</gene>
<name>A0A1I6LGJ2_9RHOB</name>
<evidence type="ECO:0000256" key="1">
    <source>
        <dbReference type="SAM" id="Phobius"/>
    </source>
</evidence>
<proteinExistence type="predicted"/>
<keyword evidence="1" id="KW-0472">Membrane</keyword>
<organism evidence="2 3">
    <name type="scientific">Yoonia litorea</name>
    <dbReference type="NCBI Taxonomy" id="1123755"/>
    <lineage>
        <taxon>Bacteria</taxon>
        <taxon>Pseudomonadati</taxon>
        <taxon>Pseudomonadota</taxon>
        <taxon>Alphaproteobacteria</taxon>
        <taxon>Rhodobacterales</taxon>
        <taxon>Paracoccaceae</taxon>
        <taxon>Yoonia</taxon>
    </lineage>
</organism>
<reference evidence="2 3" key="1">
    <citation type="submission" date="2016-10" db="EMBL/GenBank/DDBJ databases">
        <authorList>
            <person name="de Groot N.N."/>
        </authorList>
    </citation>
    <scope>NUCLEOTIDE SEQUENCE [LARGE SCALE GENOMIC DNA]</scope>
    <source>
        <strain evidence="2 3">DSM 29433</strain>
    </source>
</reference>